<evidence type="ECO:0000313" key="4">
    <source>
        <dbReference type="Proteomes" id="UP001549749"/>
    </source>
</evidence>
<dbReference type="SUPFAM" id="SSF52833">
    <property type="entry name" value="Thioredoxin-like"/>
    <property type="match status" value="1"/>
</dbReference>
<dbReference type="InterPro" id="IPR013766">
    <property type="entry name" value="Thioredoxin_domain"/>
</dbReference>
<feature type="domain" description="Thioredoxin" evidence="2">
    <location>
        <begin position="15"/>
        <end position="145"/>
    </location>
</feature>
<reference evidence="3 4" key="1">
    <citation type="submission" date="2024-06" db="EMBL/GenBank/DDBJ databases">
        <title>Chitinophaga defluvii sp. nov., isolated from municipal sewage.</title>
        <authorList>
            <person name="Zhang L."/>
        </authorList>
    </citation>
    <scope>NUCLEOTIDE SEQUENCE [LARGE SCALE GENOMIC DNA]</scope>
    <source>
        <strain evidence="3 4">H8</strain>
    </source>
</reference>
<dbReference type="Pfam" id="PF13899">
    <property type="entry name" value="Thioredoxin_7"/>
    <property type="match status" value="1"/>
</dbReference>
<proteinExistence type="predicted"/>
<dbReference type="Proteomes" id="UP001549749">
    <property type="component" value="Unassembled WGS sequence"/>
</dbReference>
<dbReference type="PANTHER" id="PTHR32234:SF0">
    <property type="entry name" value="THIOL:DISULFIDE INTERCHANGE PROTEIN DSBD"/>
    <property type="match status" value="1"/>
</dbReference>
<evidence type="ECO:0000313" key="3">
    <source>
        <dbReference type="EMBL" id="MET6998384.1"/>
    </source>
</evidence>
<protein>
    <submittedName>
        <fullName evidence="3">Thioredoxin family protein</fullName>
    </submittedName>
</protein>
<organism evidence="3 4">
    <name type="scientific">Chitinophaga defluvii</name>
    <dbReference type="NCBI Taxonomy" id="3163343"/>
    <lineage>
        <taxon>Bacteria</taxon>
        <taxon>Pseudomonadati</taxon>
        <taxon>Bacteroidota</taxon>
        <taxon>Chitinophagia</taxon>
        <taxon>Chitinophagales</taxon>
        <taxon>Chitinophagaceae</taxon>
        <taxon>Chitinophaga</taxon>
    </lineage>
</organism>
<accession>A0ABV2T5T0</accession>
<gene>
    <name evidence="3" type="ORF">ABR189_13435</name>
</gene>
<dbReference type="EMBL" id="JBEXAC010000001">
    <property type="protein sequence ID" value="MET6998384.1"/>
    <property type="molecule type" value="Genomic_DNA"/>
</dbReference>
<name>A0ABV2T5T0_9BACT</name>
<evidence type="ECO:0000256" key="1">
    <source>
        <dbReference type="SAM" id="SignalP"/>
    </source>
</evidence>
<sequence length="401" mass="45433">MQYRFLKTFAMIFTLGVCSAAYAQEKEGIDFRQGSFKEVLAESKKTGKLVFIDSYTSWCAPCKWMERNVFINDTVAAFYNARFINYKVDMEKGEGPELRKRYGVQVFPTYLFIDGKGELVHKATSRMEVPAFIEEGKKATDPKRNFAALEKSFAEGKMNKEGLLQYALVLRNINRQKGDSVSALLIGKLTDKELETDLGWKTIDAFAWSEQDRLGKYFLLHKSHYEKKYGAEAVQKVQTRLTHSAMYGMIRSKDSVGFFNRLEALKQTTTPEVQKQAVMLEAEYYLTTLNANAFVALTDKAMEGILKQDEMGLGFLARRCQFAAEGNKPILEQAYKMAKRAVELNPEEYSSQSTFAKSCQLTGRKAEALVAGQKAYDLSLQETSKIQGLAQKALDEIKKMP</sequence>
<feature type="chain" id="PRO_5045924947" evidence="1">
    <location>
        <begin position="24"/>
        <end position="401"/>
    </location>
</feature>
<feature type="signal peptide" evidence="1">
    <location>
        <begin position="1"/>
        <end position="23"/>
    </location>
</feature>
<keyword evidence="1" id="KW-0732">Signal</keyword>
<dbReference type="RefSeq" id="WP_354661019.1">
    <property type="nucleotide sequence ID" value="NZ_JBEXAC010000001.1"/>
</dbReference>
<dbReference type="PROSITE" id="PS51352">
    <property type="entry name" value="THIOREDOXIN_2"/>
    <property type="match status" value="1"/>
</dbReference>
<dbReference type="Gene3D" id="3.40.30.10">
    <property type="entry name" value="Glutaredoxin"/>
    <property type="match status" value="1"/>
</dbReference>
<keyword evidence="4" id="KW-1185">Reference proteome</keyword>
<comment type="caution">
    <text evidence="3">The sequence shown here is derived from an EMBL/GenBank/DDBJ whole genome shotgun (WGS) entry which is preliminary data.</text>
</comment>
<evidence type="ECO:0000259" key="2">
    <source>
        <dbReference type="PROSITE" id="PS51352"/>
    </source>
</evidence>
<dbReference type="PANTHER" id="PTHR32234">
    <property type="entry name" value="THIOL:DISULFIDE INTERCHANGE PROTEIN DSBD"/>
    <property type="match status" value="1"/>
</dbReference>
<dbReference type="InterPro" id="IPR036249">
    <property type="entry name" value="Thioredoxin-like_sf"/>
</dbReference>